<keyword evidence="3" id="KW-0732">Signal</keyword>
<gene>
    <name evidence="5" type="ORF">GIL414_LOCUS72013</name>
</gene>
<evidence type="ECO:0000256" key="2">
    <source>
        <dbReference type="SAM" id="MobiDB-lite"/>
    </source>
</evidence>
<sequence length="53" mass="5767">MEILLAVHPLFPLLALIFEKCELATCTPRDPGGPGDVCSSESFNDDVAEFTKQ</sequence>
<keyword evidence="1" id="KW-0539">Nucleus</keyword>
<feature type="compositionally biased region" description="Acidic residues" evidence="2">
    <location>
        <begin position="43"/>
        <end position="53"/>
    </location>
</feature>
<dbReference type="Pfam" id="PF16493">
    <property type="entry name" value="Meis_PKNOX_N"/>
    <property type="match status" value="1"/>
</dbReference>
<feature type="chain" id="PRO_5035771884" description="MEIS N-terminal domain-containing protein" evidence="3">
    <location>
        <begin position="27"/>
        <end position="53"/>
    </location>
</feature>
<feature type="domain" description="MEIS N-terminal" evidence="4">
    <location>
        <begin position="6"/>
        <end position="53"/>
    </location>
</feature>
<name>A0A8S3HSJ6_9BILA</name>
<dbReference type="InterPro" id="IPR032453">
    <property type="entry name" value="PKNOX/Meis_N"/>
</dbReference>
<comment type="caution">
    <text evidence="5">The sequence shown here is derived from an EMBL/GenBank/DDBJ whole genome shotgun (WGS) entry which is preliminary data.</text>
</comment>
<dbReference type="AlphaFoldDB" id="A0A8S3HSJ6"/>
<proteinExistence type="predicted"/>
<evidence type="ECO:0000256" key="3">
    <source>
        <dbReference type="SAM" id="SignalP"/>
    </source>
</evidence>
<dbReference type="EMBL" id="CAJOBJ010335483">
    <property type="protein sequence ID" value="CAF5188349.1"/>
    <property type="molecule type" value="Genomic_DNA"/>
</dbReference>
<feature type="region of interest" description="Disordered" evidence="2">
    <location>
        <begin position="30"/>
        <end position="53"/>
    </location>
</feature>
<dbReference type="Proteomes" id="UP000681720">
    <property type="component" value="Unassembled WGS sequence"/>
</dbReference>
<reference evidence="5" key="1">
    <citation type="submission" date="2021-02" db="EMBL/GenBank/DDBJ databases">
        <authorList>
            <person name="Nowell W R."/>
        </authorList>
    </citation>
    <scope>NUCLEOTIDE SEQUENCE</scope>
</reference>
<evidence type="ECO:0000313" key="5">
    <source>
        <dbReference type="EMBL" id="CAF5188349.1"/>
    </source>
</evidence>
<evidence type="ECO:0000313" key="6">
    <source>
        <dbReference type="Proteomes" id="UP000681720"/>
    </source>
</evidence>
<evidence type="ECO:0000256" key="1">
    <source>
        <dbReference type="ARBA" id="ARBA00023242"/>
    </source>
</evidence>
<accession>A0A8S3HSJ6</accession>
<protein>
    <recommendedName>
        <fullName evidence="4">MEIS N-terminal domain-containing protein</fullName>
    </recommendedName>
</protein>
<organism evidence="5 6">
    <name type="scientific">Rotaria magnacalcarata</name>
    <dbReference type="NCBI Taxonomy" id="392030"/>
    <lineage>
        <taxon>Eukaryota</taxon>
        <taxon>Metazoa</taxon>
        <taxon>Spiralia</taxon>
        <taxon>Gnathifera</taxon>
        <taxon>Rotifera</taxon>
        <taxon>Eurotatoria</taxon>
        <taxon>Bdelloidea</taxon>
        <taxon>Philodinida</taxon>
        <taxon>Philodinidae</taxon>
        <taxon>Rotaria</taxon>
    </lineage>
</organism>
<evidence type="ECO:0000259" key="4">
    <source>
        <dbReference type="Pfam" id="PF16493"/>
    </source>
</evidence>
<feature type="non-terminal residue" evidence="5">
    <location>
        <position position="1"/>
    </location>
</feature>
<feature type="signal peptide" evidence="3">
    <location>
        <begin position="1"/>
        <end position="26"/>
    </location>
</feature>